<name>A0A1G8K0Z2_9FIRM</name>
<accession>A0A1G8K0Z2</accession>
<dbReference type="RefSeq" id="WP_092335540.1">
    <property type="nucleotide sequence ID" value="NZ_FNCP01000035.1"/>
</dbReference>
<dbReference type="STRING" id="1121419.SAMN05443529_13528"/>
<gene>
    <name evidence="1" type="ORF">SAMN05443529_13528</name>
</gene>
<evidence type="ECO:0000313" key="1">
    <source>
        <dbReference type="EMBL" id="SDI37112.1"/>
    </source>
</evidence>
<sequence length="87" mass="9562">MGNPCGTTNAKIYKTMDVNGVPIYYGSGVNPVNSPAQYFVAWGKGVISSGLIHTFNSESLEQGSLWFVDEDEAEVQYAKLREVLSKR</sequence>
<dbReference type="AlphaFoldDB" id="A0A1G8K0Z2"/>
<keyword evidence="2" id="KW-1185">Reference proteome</keyword>
<evidence type="ECO:0000313" key="2">
    <source>
        <dbReference type="Proteomes" id="UP000198656"/>
    </source>
</evidence>
<dbReference type="OrthoDB" id="1798562at2"/>
<dbReference type="EMBL" id="FNCP01000035">
    <property type="protein sequence ID" value="SDI37112.1"/>
    <property type="molecule type" value="Genomic_DNA"/>
</dbReference>
<dbReference type="Proteomes" id="UP000198656">
    <property type="component" value="Unassembled WGS sequence"/>
</dbReference>
<reference evidence="2" key="1">
    <citation type="submission" date="2016-10" db="EMBL/GenBank/DDBJ databases">
        <authorList>
            <person name="Varghese N."/>
            <person name="Submissions S."/>
        </authorList>
    </citation>
    <scope>NUCLEOTIDE SEQUENCE [LARGE SCALE GENOMIC DNA]</scope>
    <source>
        <strain evidence="2">DSM 8344</strain>
    </source>
</reference>
<organism evidence="1 2">
    <name type="scientific">Desulfosporosinus hippei DSM 8344</name>
    <dbReference type="NCBI Taxonomy" id="1121419"/>
    <lineage>
        <taxon>Bacteria</taxon>
        <taxon>Bacillati</taxon>
        <taxon>Bacillota</taxon>
        <taxon>Clostridia</taxon>
        <taxon>Eubacteriales</taxon>
        <taxon>Desulfitobacteriaceae</taxon>
        <taxon>Desulfosporosinus</taxon>
    </lineage>
</organism>
<proteinExistence type="predicted"/>
<protein>
    <submittedName>
        <fullName evidence="1">Uncharacterized protein</fullName>
    </submittedName>
</protein>